<evidence type="ECO:0000313" key="15">
    <source>
        <dbReference type="EMBL" id="KXA30490.1"/>
    </source>
</evidence>
<dbReference type="Gene3D" id="3.40.50.150">
    <property type="entry name" value="Vaccinia Virus protein VP39"/>
    <property type="match status" value="1"/>
</dbReference>
<evidence type="ECO:0000256" key="10">
    <source>
        <dbReference type="ARBA" id="ARBA00030399"/>
    </source>
</evidence>
<dbReference type="InterPro" id="IPR054728">
    <property type="entry name" value="RsmB-like_ferredoxin"/>
</dbReference>
<dbReference type="InterPro" id="IPR023267">
    <property type="entry name" value="RCMT"/>
</dbReference>
<evidence type="ECO:0000256" key="11">
    <source>
        <dbReference type="ARBA" id="ARBA00031088"/>
    </source>
</evidence>
<dbReference type="InterPro" id="IPR035926">
    <property type="entry name" value="NusB-like_sf"/>
</dbReference>
<dbReference type="GO" id="GO:0005737">
    <property type="term" value="C:cytoplasm"/>
    <property type="evidence" value="ECO:0007669"/>
    <property type="project" value="UniProtKB-SubCell"/>
</dbReference>
<dbReference type="GO" id="GO:0008649">
    <property type="term" value="F:rRNA methyltransferase activity"/>
    <property type="evidence" value="ECO:0007669"/>
    <property type="project" value="InterPro"/>
</dbReference>
<keyword evidence="5" id="KW-0698">rRNA processing</keyword>
<proteinExistence type="inferred from homology"/>
<organism evidence="15">
    <name type="scientific">Peptoniphilus harei</name>
    <dbReference type="NCBI Taxonomy" id="54005"/>
    <lineage>
        <taxon>Bacteria</taxon>
        <taxon>Bacillati</taxon>
        <taxon>Bacillota</taxon>
        <taxon>Tissierellia</taxon>
        <taxon>Tissierellales</taxon>
        <taxon>Peptoniphilaceae</taxon>
        <taxon>Peptoniphilus</taxon>
    </lineage>
</organism>
<name>A0A133PPE5_9FIRM</name>
<keyword evidence="8 13" id="KW-0949">S-adenosyl-L-methionine</keyword>
<evidence type="ECO:0000256" key="7">
    <source>
        <dbReference type="ARBA" id="ARBA00022679"/>
    </source>
</evidence>
<keyword evidence="7 13" id="KW-0808">Transferase</keyword>
<dbReference type="SUPFAM" id="SSF53335">
    <property type="entry name" value="S-adenosyl-L-methionine-dependent methyltransferases"/>
    <property type="match status" value="1"/>
</dbReference>
<feature type="binding site" evidence="13">
    <location>
        <position position="280"/>
    </location>
    <ligand>
        <name>S-adenosyl-L-methionine</name>
        <dbReference type="ChEBI" id="CHEBI:59789"/>
    </ligand>
</feature>
<dbReference type="PANTHER" id="PTHR22807:SF53">
    <property type="entry name" value="RIBOSOMAL RNA SMALL SUBUNIT METHYLTRANSFERASE B-RELATED"/>
    <property type="match status" value="1"/>
</dbReference>
<evidence type="ECO:0000256" key="4">
    <source>
        <dbReference type="ARBA" id="ARBA00022490"/>
    </source>
</evidence>
<keyword evidence="9 13" id="KW-0694">RNA-binding</keyword>
<dbReference type="Gene3D" id="1.10.940.10">
    <property type="entry name" value="NusB-like"/>
    <property type="match status" value="1"/>
</dbReference>
<evidence type="ECO:0000256" key="12">
    <source>
        <dbReference type="ARBA" id="ARBA00047283"/>
    </source>
</evidence>
<comment type="caution">
    <text evidence="15">The sequence shown here is derived from an EMBL/GenBank/DDBJ whole genome shotgun (WGS) entry which is preliminary data.</text>
</comment>
<keyword evidence="4" id="KW-0963">Cytoplasm</keyword>
<dbReference type="GO" id="GO:0006355">
    <property type="term" value="P:regulation of DNA-templated transcription"/>
    <property type="evidence" value="ECO:0007669"/>
    <property type="project" value="InterPro"/>
</dbReference>
<evidence type="ECO:0000256" key="8">
    <source>
        <dbReference type="ARBA" id="ARBA00022691"/>
    </source>
</evidence>
<dbReference type="Pfam" id="PF01029">
    <property type="entry name" value="NusB"/>
    <property type="match status" value="1"/>
</dbReference>
<dbReference type="Pfam" id="PF01189">
    <property type="entry name" value="Methyltr_RsmB-F"/>
    <property type="match status" value="1"/>
</dbReference>
<comment type="catalytic activity">
    <reaction evidence="12">
        <text>cytidine(967) in 16S rRNA + S-adenosyl-L-methionine = 5-methylcytidine(967) in 16S rRNA + S-adenosyl-L-homocysteine + H(+)</text>
        <dbReference type="Rhea" id="RHEA:42748"/>
        <dbReference type="Rhea" id="RHEA-COMP:10219"/>
        <dbReference type="Rhea" id="RHEA-COMP:10220"/>
        <dbReference type="ChEBI" id="CHEBI:15378"/>
        <dbReference type="ChEBI" id="CHEBI:57856"/>
        <dbReference type="ChEBI" id="CHEBI:59789"/>
        <dbReference type="ChEBI" id="CHEBI:74483"/>
        <dbReference type="ChEBI" id="CHEBI:82748"/>
        <dbReference type="EC" id="2.1.1.176"/>
    </reaction>
</comment>
<dbReference type="GO" id="GO:0003723">
    <property type="term" value="F:RNA binding"/>
    <property type="evidence" value="ECO:0007669"/>
    <property type="project" value="UniProtKB-UniRule"/>
</dbReference>
<dbReference type="Pfam" id="PF22458">
    <property type="entry name" value="RsmF-B_ferredox"/>
    <property type="match status" value="1"/>
</dbReference>
<evidence type="ECO:0000256" key="3">
    <source>
        <dbReference type="ARBA" id="ARBA00012140"/>
    </source>
</evidence>
<dbReference type="AlphaFoldDB" id="A0A133PPE5"/>
<feature type="active site" description="Nucleophile" evidence="13">
    <location>
        <position position="378"/>
    </location>
</feature>
<feature type="binding site" evidence="13">
    <location>
        <begin position="256"/>
        <end position="262"/>
    </location>
    <ligand>
        <name>S-adenosyl-L-methionine</name>
        <dbReference type="ChEBI" id="CHEBI:59789"/>
    </ligand>
</feature>
<dbReference type="PROSITE" id="PS51686">
    <property type="entry name" value="SAM_MT_RSMB_NOP"/>
    <property type="match status" value="1"/>
</dbReference>
<dbReference type="InterPro" id="IPR029063">
    <property type="entry name" value="SAM-dependent_MTases_sf"/>
</dbReference>
<comment type="subcellular location">
    <subcellularLocation>
        <location evidence="2">Cytoplasm</location>
    </subcellularLocation>
</comment>
<comment type="function">
    <text evidence="1">Specifically methylates the cytosine at position 967 (m5C967) of 16S rRNA.</text>
</comment>
<evidence type="ECO:0000256" key="13">
    <source>
        <dbReference type="PROSITE-ProRule" id="PRU01023"/>
    </source>
</evidence>
<dbReference type="PATRIC" id="fig|54005.3.peg.938"/>
<evidence type="ECO:0000259" key="14">
    <source>
        <dbReference type="PROSITE" id="PS51686"/>
    </source>
</evidence>
<dbReference type="PRINTS" id="PR02008">
    <property type="entry name" value="RCMTFAMILY"/>
</dbReference>
<comment type="similarity">
    <text evidence="13">Belongs to the class I-like SAM-binding methyltransferase superfamily. RsmB/NOP family.</text>
</comment>
<dbReference type="NCBIfam" id="NF011494">
    <property type="entry name" value="PRK14902.1"/>
    <property type="match status" value="1"/>
</dbReference>
<evidence type="ECO:0000256" key="5">
    <source>
        <dbReference type="ARBA" id="ARBA00022552"/>
    </source>
</evidence>
<sequence length="433" mass="49628">MKNTREKALQIINDVLYKGTFLEESLEILKASNIDERDFSFIKEITTGVVRNKTYLDYVIRQNSKVRFNRIHKIILSILEMAIYQMYFLDKVPDYSIVDESVNLAKIYGNKGSISFTNGILRSISKEKALQVTLKNSIDNLSTYYSHPRFYTEYFYDKYGEEFTKKLLKANNEKPPFTIRVNTLKTNKDELIKDLSEAGFDIEETTYVNALNVLNPNGIIDTEFFEKGHFYVQDLGSILVSTFLNPSKNSKVLDLCAAPGGKTTHLSELMDNTGEIIACDKSKGKIKLIRENAKRLGCTNISPRVNDARVLNEEFINKFDYVLVDAPCSGTGLYRKKPDIKWNKGIDDLKELGVIQLEILNKAKEYVREKGLLLYSTCSLSKIENEDVIENFLKENENFKIKKLRDKDVLKLFPSVDGSDGFSICLLEKINNY</sequence>
<dbReference type="Gene3D" id="3.30.70.1170">
    <property type="entry name" value="Sun protein, domain 3"/>
    <property type="match status" value="1"/>
</dbReference>
<dbReference type="InterPro" id="IPR004573">
    <property type="entry name" value="rRNA_ssu_MeTfrase_B"/>
</dbReference>
<reference evidence="15 16" key="1">
    <citation type="submission" date="2016-01" db="EMBL/GenBank/DDBJ databases">
        <authorList>
            <person name="Oliw E.H."/>
        </authorList>
    </citation>
    <scope>NUCLEOTIDE SEQUENCE [LARGE SCALE GENOMIC DNA]</scope>
    <source>
        <strain evidence="15 16">CMW7756A</strain>
    </source>
</reference>
<evidence type="ECO:0000256" key="1">
    <source>
        <dbReference type="ARBA" id="ARBA00002724"/>
    </source>
</evidence>
<feature type="binding site" evidence="13">
    <location>
        <position position="325"/>
    </location>
    <ligand>
        <name>S-adenosyl-L-methionine</name>
        <dbReference type="ChEBI" id="CHEBI:59789"/>
    </ligand>
</feature>
<dbReference type="FunFam" id="3.40.50.150:FF:000022">
    <property type="entry name" value="Ribosomal RNA small subunit methyltransferase B"/>
    <property type="match status" value="1"/>
</dbReference>
<gene>
    <name evidence="15" type="ORF">HMPREF3229_00953</name>
</gene>
<feature type="binding site" evidence="13">
    <location>
        <position position="307"/>
    </location>
    <ligand>
        <name>S-adenosyl-L-methionine</name>
        <dbReference type="ChEBI" id="CHEBI:59789"/>
    </ligand>
</feature>
<dbReference type="RefSeq" id="WP_060800113.1">
    <property type="nucleotide sequence ID" value="NZ_KQ957097.1"/>
</dbReference>
<evidence type="ECO:0000313" key="16">
    <source>
        <dbReference type="Proteomes" id="UP000070174"/>
    </source>
</evidence>
<dbReference type="PANTHER" id="PTHR22807">
    <property type="entry name" value="NOP2 YEAST -RELATED NOL1/NOP2/FMU SUN DOMAIN-CONTAINING"/>
    <property type="match status" value="1"/>
</dbReference>
<dbReference type="Proteomes" id="UP000070174">
    <property type="component" value="Unassembled WGS sequence"/>
</dbReference>
<dbReference type="InterPro" id="IPR049560">
    <property type="entry name" value="MeTrfase_RsmB-F_NOP2_cat"/>
</dbReference>
<dbReference type="InterPro" id="IPR006027">
    <property type="entry name" value="NusB_RsmB_TIM44"/>
</dbReference>
<keyword evidence="6 13" id="KW-0489">Methyltransferase</keyword>
<dbReference type="EC" id="2.1.1.176" evidence="3"/>
<evidence type="ECO:0000256" key="2">
    <source>
        <dbReference type="ARBA" id="ARBA00004496"/>
    </source>
</evidence>
<dbReference type="InterPro" id="IPR001678">
    <property type="entry name" value="MeTrfase_RsmB-F_NOP2_dom"/>
</dbReference>
<feature type="domain" description="SAM-dependent MTase RsmB/NOP-type" evidence="14">
    <location>
        <begin position="167"/>
        <end position="430"/>
    </location>
</feature>
<dbReference type="NCBIfam" id="TIGR00563">
    <property type="entry name" value="rsmB"/>
    <property type="match status" value="1"/>
</dbReference>
<evidence type="ECO:0000256" key="9">
    <source>
        <dbReference type="ARBA" id="ARBA00022884"/>
    </source>
</evidence>
<dbReference type="EMBL" id="LRQE01000025">
    <property type="protein sequence ID" value="KXA30490.1"/>
    <property type="molecule type" value="Genomic_DNA"/>
</dbReference>
<accession>A0A133PPE5</accession>
<dbReference type="SUPFAM" id="SSF48013">
    <property type="entry name" value="NusB-like"/>
    <property type="match status" value="1"/>
</dbReference>
<evidence type="ECO:0000256" key="6">
    <source>
        <dbReference type="ARBA" id="ARBA00022603"/>
    </source>
</evidence>
<dbReference type="CDD" id="cd02440">
    <property type="entry name" value="AdoMet_MTases"/>
    <property type="match status" value="1"/>
</dbReference>
<protein>
    <recommendedName>
        <fullName evidence="3">16S rRNA (cytosine(967)-C(5))-methyltransferase</fullName>
        <ecNumber evidence="3">2.1.1.176</ecNumber>
    </recommendedName>
    <alternativeName>
        <fullName evidence="10">16S rRNA m5C967 methyltransferase</fullName>
    </alternativeName>
    <alternativeName>
        <fullName evidence="11">rRNA (cytosine-C(5)-)-methyltransferase RsmB</fullName>
    </alternativeName>
</protein>